<evidence type="ECO:0000259" key="9">
    <source>
        <dbReference type="PROSITE" id="PS51186"/>
    </source>
</evidence>
<dbReference type="CDD" id="cd04301">
    <property type="entry name" value="NAT_SF"/>
    <property type="match status" value="1"/>
</dbReference>
<gene>
    <name evidence="7" type="primary">trmB</name>
    <name evidence="10" type="ORF">DLJ53_30865</name>
</gene>
<dbReference type="AlphaFoldDB" id="A0A8B2NIY6"/>
<accession>A0A8B2NIY6</accession>
<keyword evidence="11" id="KW-1185">Reference proteome</keyword>
<keyword evidence="3 7" id="KW-0489">Methyltransferase</keyword>
<dbReference type="GO" id="GO:0043527">
    <property type="term" value="C:tRNA methyltransferase complex"/>
    <property type="evidence" value="ECO:0007669"/>
    <property type="project" value="TreeGrafter"/>
</dbReference>
<evidence type="ECO:0000256" key="5">
    <source>
        <dbReference type="ARBA" id="ARBA00022691"/>
    </source>
</evidence>
<feature type="binding site" evidence="7">
    <location>
        <position position="325"/>
    </location>
    <ligand>
        <name>substrate</name>
    </ligand>
</feature>
<dbReference type="PANTHER" id="PTHR23417">
    <property type="entry name" value="3-DEOXY-D-MANNO-OCTULOSONIC-ACID TRANSFERASE/TRNA GUANINE-N 7 - -METHYLTRANSFERASE"/>
    <property type="match status" value="1"/>
</dbReference>
<name>A0A8B2NIY6_9HYPH</name>
<feature type="binding site" evidence="7">
    <location>
        <position position="357"/>
    </location>
    <ligand>
        <name>substrate</name>
    </ligand>
</feature>
<comment type="caution">
    <text evidence="10">The sequence shown here is derived from an EMBL/GenBank/DDBJ whole genome shotgun (WGS) entry which is preliminary data.</text>
</comment>
<comment type="function">
    <text evidence="2 7">Catalyzes the formation of N(7)-methylguanine at position 46 (m7G46) in tRNA.</text>
</comment>
<dbReference type="UniPathway" id="UPA00989"/>
<evidence type="ECO:0000256" key="7">
    <source>
        <dbReference type="HAMAP-Rule" id="MF_01057"/>
    </source>
</evidence>
<dbReference type="InterPro" id="IPR016181">
    <property type="entry name" value="Acyl_CoA_acyltransferase"/>
</dbReference>
<dbReference type="PROSITE" id="PS51186">
    <property type="entry name" value="GNAT"/>
    <property type="match status" value="1"/>
</dbReference>
<evidence type="ECO:0000256" key="4">
    <source>
        <dbReference type="ARBA" id="ARBA00022679"/>
    </source>
</evidence>
<dbReference type="Gene3D" id="3.40.50.150">
    <property type="entry name" value="Vaccinia Virus protein VP39"/>
    <property type="match status" value="1"/>
</dbReference>
<protein>
    <recommendedName>
        <fullName evidence="7">tRNA (guanine-N(7)-)-methyltransferase</fullName>
        <ecNumber evidence="7">2.1.1.33</ecNumber>
    </recommendedName>
    <alternativeName>
        <fullName evidence="7">tRNA (guanine(46)-N(7))-methyltransferase</fullName>
    </alternativeName>
    <alternativeName>
        <fullName evidence="7">tRNA(m7G46)-methyltransferase</fullName>
    </alternativeName>
</protein>
<feature type="compositionally biased region" description="Low complexity" evidence="8">
    <location>
        <begin position="35"/>
        <end position="47"/>
    </location>
</feature>
<dbReference type="PROSITE" id="PS51625">
    <property type="entry name" value="SAM_MT_TRMB"/>
    <property type="match status" value="1"/>
</dbReference>
<dbReference type="PANTHER" id="PTHR23417:SF14">
    <property type="entry name" value="PENTACOTRIPEPTIDE-REPEAT REGION OF PRORP DOMAIN-CONTAINING PROTEIN"/>
    <property type="match status" value="1"/>
</dbReference>
<dbReference type="GO" id="GO:0008176">
    <property type="term" value="F:tRNA (guanine(46)-N7)-methyltransferase activity"/>
    <property type="evidence" value="ECO:0007669"/>
    <property type="project" value="UniProtKB-UniRule"/>
</dbReference>
<evidence type="ECO:0000256" key="8">
    <source>
        <dbReference type="SAM" id="MobiDB-lite"/>
    </source>
</evidence>
<keyword evidence="6 7" id="KW-0819">tRNA processing</keyword>
<evidence type="ECO:0000256" key="1">
    <source>
        <dbReference type="ARBA" id="ARBA00000142"/>
    </source>
</evidence>
<comment type="caution">
    <text evidence="7">Lacks conserved residue(s) required for the propagation of feature annotation.</text>
</comment>
<dbReference type="InterPro" id="IPR003358">
    <property type="entry name" value="tRNA_(Gua-N-7)_MeTrfase_Trmb"/>
</dbReference>
<dbReference type="Gene3D" id="3.40.630.30">
    <property type="match status" value="1"/>
</dbReference>
<feature type="binding site" evidence="7">
    <location>
        <begin position="391"/>
        <end position="394"/>
    </location>
    <ligand>
        <name>substrate</name>
    </ligand>
</feature>
<feature type="binding site" evidence="7">
    <location>
        <position position="272"/>
    </location>
    <ligand>
        <name>S-adenosyl-L-methionine</name>
        <dbReference type="ChEBI" id="CHEBI:59789"/>
    </ligand>
</feature>
<feature type="domain" description="N-acetyltransferase" evidence="9">
    <location>
        <begin position="48"/>
        <end position="196"/>
    </location>
</feature>
<evidence type="ECO:0000313" key="11">
    <source>
        <dbReference type="Proteomes" id="UP000249590"/>
    </source>
</evidence>
<comment type="similarity">
    <text evidence="7">Belongs to the class I-like SAM-binding methyltransferase superfamily. TrmB family.</text>
</comment>
<sequence length="412" mass="45132">MAGSPGSGPTLSRLFAATPDMALGLADHARGPGGPAASPDARPPSADIDIRTAEPSDRATVRAIIVDAFEGREAVIGRPPEPLSLDVADAIATRTVLIASIGGEPGGVLVAHAEGDGVIDVEVVAVAKAFSGRGVGQAMMRRIERHARRSGARMLTLYTTARVPRNHEFYRQLGFREARRSGMSTFERIHFEKTLIGRVQKAPVEGLYGRRRVHGHKVDAAYDSLALDLARPADLAALFGDRPVRLEVGFGGGEHLLHHARTTPGIGLIGVEPFETGMMRTAAAIQAEGLANVRLYMGDARQVLDWLPDASLDRVDVLYPDPWHKQRHWKRRFISADGLDRLARTVRSGGVVRFASDIPHYVDWTRAHVATHPEFTLEADLAEPWQDWPGTRYEAKAYREGRVPRYLTLVRR</sequence>
<feature type="binding site" evidence="7">
    <location>
        <position position="321"/>
    </location>
    <ligand>
        <name>S-adenosyl-L-methionine</name>
        <dbReference type="ChEBI" id="CHEBI:59789"/>
    </ligand>
</feature>
<comment type="pathway">
    <text evidence="7">tRNA modification; N(7)-methylguanine-tRNA biosynthesis.</text>
</comment>
<dbReference type="SUPFAM" id="SSF55729">
    <property type="entry name" value="Acyl-CoA N-acyltransferases (Nat)"/>
    <property type="match status" value="1"/>
</dbReference>
<dbReference type="CDD" id="cd02440">
    <property type="entry name" value="AdoMet_MTases"/>
    <property type="match status" value="1"/>
</dbReference>
<comment type="catalytic activity">
    <reaction evidence="1 7">
        <text>guanosine(46) in tRNA + S-adenosyl-L-methionine = N(7)-methylguanosine(46) in tRNA + S-adenosyl-L-homocysteine</text>
        <dbReference type="Rhea" id="RHEA:42708"/>
        <dbReference type="Rhea" id="RHEA-COMP:10188"/>
        <dbReference type="Rhea" id="RHEA-COMP:10189"/>
        <dbReference type="ChEBI" id="CHEBI:57856"/>
        <dbReference type="ChEBI" id="CHEBI:59789"/>
        <dbReference type="ChEBI" id="CHEBI:74269"/>
        <dbReference type="ChEBI" id="CHEBI:74480"/>
        <dbReference type="EC" id="2.1.1.33"/>
    </reaction>
</comment>
<dbReference type="Pfam" id="PF00583">
    <property type="entry name" value="Acetyltransf_1"/>
    <property type="match status" value="1"/>
</dbReference>
<dbReference type="HAMAP" id="MF_01057">
    <property type="entry name" value="tRNA_methyltr_TrmB"/>
    <property type="match status" value="1"/>
</dbReference>
<proteinExistence type="inferred from homology"/>
<dbReference type="Pfam" id="PF02390">
    <property type="entry name" value="Methyltransf_4"/>
    <property type="match status" value="1"/>
</dbReference>
<dbReference type="EC" id="2.1.1.33" evidence="7"/>
<feature type="region of interest" description="Disordered" evidence="8">
    <location>
        <begin position="25"/>
        <end position="48"/>
    </location>
</feature>
<feature type="binding site" evidence="7">
    <location>
        <position position="299"/>
    </location>
    <ligand>
        <name>S-adenosyl-L-methionine</name>
        <dbReference type="ChEBI" id="CHEBI:59789"/>
    </ligand>
</feature>
<dbReference type="Proteomes" id="UP000249590">
    <property type="component" value="Unassembled WGS sequence"/>
</dbReference>
<organism evidence="10 11">
    <name type="scientific">Acuticoccus sediminis</name>
    <dbReference type="NCBI Taxonomy" id="2184697"/>
    <lineage>
        <taxon>Bacteria</taxon>
        <taxon>Pseudomonadati</taxon>
        <taxon>Pseudomonadota</taxon>
        <taxon>Alphaproteobacteria</taxon>
        <taxon>Hyphomicrobiales</taxon>
        <taxon>Amorphaceae</taxon>
        <taxon>Acuticoccus</taxon>
    </lineage>
</organism>
<dbReference type="SUPFAM" id="SSF53335">
    <property type="entry name" value="S-adenosyl-L-methionine-dependent methyltransferases"/>
    <property type="match status" value="1"/>
</dbReference>
<dbReference type="InterPro" id="IPR000182">
    <property type="entry name" value="GNAT_dom"/>
</dbReference>
<evidence type="ECO:0000313" key="10">
    <source>
        <dbReference type="EMBL" id="RAH97072.1"/>
    </source>
</evidence>
<evidence type="ECO:0000256" key="3">
    <source>
        <dbReference type="ARBA" id="ARBA00022603"/>
    </source>
</evidence>
<reference evidence="10 11" key="1">
    <citation type="submission" date="2018-05" db="EMBL/GenBank/DDBJ databases">
        <title>Acuticoccus sediminis sp. nov., isolated from deep-sea sediment of Indian Ocean.</title>
        <authorList>
            <person name="Liu X."/>
            <person name="Lai Q."/>
            <person name="Du Y."/>
            <person name="Sun F."/>
            <person name="Zhang X."/>
            <person name="Wang S."/>
            <person name="Shao Z."/>
        </authorList>
    </citation>
    <scope>NUCLEOTIDE SEQUENCE [LARGE SCALE GENOMIC DNA]</scope>
    <source>
        <strain evidence="10 11">PTG4-2</strain>
    </source>
</reference>
<dbReference type="InterPro" id="IPR055361">
    <property type="entry name" value="tRNA_methyltr_TrmB_bact"/>
</dbReference>
<evidence type="ECO:0000256" key="2">
    <source>
        <dbReference type="ARBA" id="ARBA00003015"/>
    </source>
</evidence>
<dbReference type="EMBL" id="QHHQ01000010">
    <property type="protein sequence ID" value="RAH97072.1"/>
    <property type="molecule type" value="Genomic_DNA"/>
</dbReference>
<keyword evidence="5 7" id="KW-0949">S-adenosyl-L-methionine</keyword>
<dbReference type="InterPro" id="IPR029063">
    <property type="entry name" value="SAM-dependent_MTases_sf"/>
</dbReference>
<feature type="binding site" evidence="7">
    <location>
        <position position="247"/>
    </location>
    <ligand>
        <name>S-adenosyl-L-methionine</name>
        <dbReference type="ChEBI" id="CHEBI:59789"/>
    </ligand>
</feature>
<evidence type="ECO:0000256" key="6">
    <source>
        <dbReference type="ARBA" id="ARBA00022694"/>
    </source>
</evidence>
<keyword evidence="4 7" id="KW-0808">Transferase</keyword>
<dbReference type="GO" id="GO:0016747">
    <property type="term" value="F:acyltransferase activity, transferring groups other than amino-acyl groups"/>
    <property type="evidence" value="ECO:0007669"/>
    <property type="project" value="InterPro"/>
</dbReference>